<keyword evidence="1" id="KW-0245">EGF-like domain</keyword>
<dbReference type="GO" id="GO:0005975">
    <property type="term" value="P:carbohydrate metabolic process"/>
    <property type="evidence" value="ECO:0007669"/>
    <property type="project" value="InterPro"/>
</dbReference>
<feature type="compositionally biased region" description="Polar residues" evidence="2">
    <location>
        <begin position="1569"/>
        <end position="1583"/>
    </location>
</feature>
<dbReference type="InterPro" id="IPR006150">
    <property type="entry name" value="Cys_repeat_1"/>
</dbReference>
<accession>A0AAN8J0G2</accession>
<feature type="region of interest" description="Disordered" evidence="2">
    <location>
        <begin position="1479"/>
        <end position="1501"/>
    </location>
</feature>
<proteinExistence type="predicted"/>
<dbReference type="PROSITE" id="PS50026">
    <property type="entry name" value="EGF_3"/>
    <property type="match status" value="2"/>
</dbReference>
<evidence type="ECO:0000256" key="1">
    <source>
        <dbReference type="PROSITE-ProRule" id="PRU00076"/>
    </source>
</evidence>
<dbReference type="SMART" id="SM00289">
    <property type="entry name" value="WR1"/>
    <property type="match status" value="15"/>
</dbReference>
<evidence type="ECO:0000313" key="4">
    <source>
        <dbReference type="EMBL" id="KAK5972004.1"/>
    </source>
</evidence>
<feature type="compositionally biased region" description="Basic and acidic residues" evidence="2">
    <location>
        <begin position="766"/>
        <end position="775"/>
    </location>
</feature>
<sequence>MQGTKGGACVSAIGAFKNINGQCTLGDRCSGGSTCRAHICQCVDGSSEHRGRCRQTPGERCTYGETCDGGSSCEFGFCRCPDGHVIKAGKCVIGSSEPGKSCQNGQKCIHGGVCRFGMCMCIAQHVTYKGRCVRRQSVLTVSSSATTVSTPIKVGSVKGPGFKCHDKDICSGGATCREGFCMCNDLEVIINEQCVGSHEKANEIVDKLLIAAPGQSCNARTNCTGGSICINRVCACEQGAIDDSGKCSEVKKEYGANAAPAKKNPEQIQPGSACALTIECPYRTECIRGVCRCKKGETIVDNTCRKAIHQVLPGGKCDPRKGYDCVGEAHCFYGVCTCTRHLINNGRECVTVTEMEMVTPGKRCVPGQSCSGGSRCIDGVCRCPDDEVPDVNKKCVKKTQVYPVFSKLPITAAPGYLPELAVTAKTSVPSTTPVLDIMGELEAFEALLKANPKFSFSEPDSKVPQTIFGHICHNKDECPANSFCFQRLCRCMIGYRASNSFCEPISGPCLNTEADHGKACPQLAHPGEDCIHGQICSYNSYCGLFSGVCECPSGMATINERCERTTAAPGRGCVTSRNCYGSSYCDNGLCLCKTGHELVNDFCVPIARTPVGTVNNLNIQAMGPHSALTSTISPKVQFYSPSPIPLDFTKPPFNFPGRPVIKAVYPNFTPQQMPAPGQVPTDARGFASFPMPYARGMNTKSGDVMSEMAQNTMKLKVSMPGDFCGDGSICIGNSLCQKQFCRCPPNTMAENGVCTGRKRMSPHPRHNNDESFSSREDEEDFAEERQFASPLENCQNFEVCTGGSECSNIRGMGLVCQCPTSRIFLEGECVDVPRSANLAGIGESCQNGEICLGGSKCLQNICMCDENRHDILGICVTTARPGDDCSNGQICVDGAVCAASVKTCVCPPGRSSKAGRCVEKEHTMHVPKTVEPGSECDGESVCEDNSFCSGEGVCVCLPKFELYDGKCVPNTMIKHPGDECHPGNICSAGSECRDNICTCPNGWLIIEGKCVRVTNDIRMKPVQRKECDIDANCPAGHHCVDGECVCHGDSSHCSQKIPKTIEVSCREDAQCPEHAVCADGLCVCKDKYSMINNLCAPRDMTKWQIVKGSKTVKDISLTSTERSAPGTFCMDTNYCAMGSVCLENRCVCGFGSIAKDGSCVPAAGNLGIGDRCSDTFKCRDGLVCVLEKCMCPDDNLTCDGICIQPGPRPTLPPSSAYPYPSLQQTYQPSGVQYGNQGQLPQPTSGNHGTMQNVQGRKIAAGANCGPFDTCVGSATCVDGLCVCPSGMHPSPQGRCEPSAITTSPSTSSAYILSPGTPTYARPGQKCANGEICVAGSNCNEKGICACPAEKPVLQGDECVPAPQYRSVATPGESCDQNTVCTEESSCQSGQCRCKYGFIAVSGHCVALPVPTTPAMKNVVLAKPLDSCDNGEQCEGGSSCDEDTGVCMCPPGHIVFGVQCQLPPTSNQAGMTPLSSSIYPTPSHTQSVTSQPSHFQPSANECKDDTNCGENKVCVMGRCKCKPGFVDHDGVCKALEEIEIGERPVPVSFAKHKMETMMSQRIIEQDESTDSTTPQTTLRTPSRQETQRPRIIGPPIRRPRPKPKSTSSGGSGSYKTGSSGSGNCPPGNEATRDDSGRLIMCNGFEPNCPPRSYCYITTGKPLPKLKYGQFCHNDKDMCTLGSVCIDYVCKCGPGHALTTSGWCEPFDFKPSAKTSMSFAQFTKPAIDTAVSTPPSTMFTSATAVPQGHYAPSVGSQQPLARPSPQQAQHSTPSAPKVVRHRFLGTKCRYNDVCINGGECINSICQCPENLFERGGRCLRASQIPHAAPSEPCENGEMCMGGSICDSDSKTCICAADHAIVGGVCRSRDASPFSLPGQSCAAGEECSGNSVCISGNCQCANDHYIEDGYCRHKAEPLIFTLSWRKPPGGLTPNTVPQFVVLTFDDAVNGRTFPDYLELFEKVKYRNPNGCPVAGTFFISHEWTNYDSVQWLYQQGMELASNSISHVSLEGTDANRWLNEMDGQRRIMAKFANANEEEIIGMRAPQLVLGGNEQFEMMARAGFVYDNSMSVNPGARGEPFWPQTMDHTVPWDCYDAQCPTGSFPGLWAIPLNQFYGSYIPQIDSFRRSSMVRAAVDLNTTVDQMTTMLFTNFDRSYLTNRAPFILSLNADLLQLNGRNTGMQALQRFLEEVLYRKDVYVVTIKQLIQWMRNPVPLNQMSQ</sequence>
<dbReference type="InterPro" id="IPR052740">
    <property type="entry name" value="CE4"/>
</dbReference>
<dbReference type="InterPro" id="IPR009030">
    <property type="entry name" value="Growth_fac_rcpt_cys_sf"/>
</dbReference>
<dbReference type="PANTHER" id="PTHR45985:SF11">
    <property type="entry name" value="EGF-LIKE DOMAIN-CONTAINING PROTEIN"/>
    <property type="match status" value="1"/>
</dbReference>
<feature type="non-terminal residue" evidence="4">
    <location>
        <position position="2217"/>
    </location>
</feature>
<gene>
    <name evidence="4" type="ORF">GCK32_006361</name>
</gene>
<dbReference type="Pfam" id="PF01683">
    <property type="entry name" value="EB"/>
    <property type="match status" value="12"/>
</dbReference>
<dbReference type="SMART" id="SM00286">
    <property type="entry name" value="PTI"/>
    <property type="match status" value="6"/>
</dbReference>
<feature type="domain" description="EGF-like" evidence="3">
    <location>
        <begin position="881"/>
        <end position="918"/>
    </location>
</feature>
<comment type="caution">
    <text evidence="4">The sequence shown here is derived from an EMBL/GenBank/DDBJ whole genome shotgun (WGS) entry which is preliminary data.</text>
</comment>
<dbReference type="Proteomes" id="UP001331761">
    <property type="component" value="Unassembled WGS sequence"/>
</dbReference>
<protein>
    <recommendedName>
        <fullName evidence="3">EGF-like domain-containing protein</fullName>
    </recommendedName>
</protein>
<reference evidence="4 5" key="1">
    <citation type="submission" date="2019-10" db="EMBL/GenBank/DDBJ databases">
        <title>Assembly and Annotation for the nematode Trichostrongylus colubriformis.</title>
        <authorList>
            <person name="Martin J."/>
        </authorList>
    </citation>
    <scope>NUCLEOTIDE SEQUENCE [LARGE SCALE GENOMIC DNA]</scope>
    <source>
        <strain evidence="4">G859</strain>
        <tissue evidence="4">Whole worm</tissue>
    </source>
</reference>
<feature type="compositionally biased region" description="Polar residues" evidence="2">
    <location>
        <begin position="1752"/>
        <end position="1772"/>
    </location>
</feature>
<dbReference type="SUPFAM" id="SSF88713">
    <property type="entry name" value="Glycoside hydrolase/deacetylase"/>
    <property type="match status" value="1"/>
</dbReference>
<dbReference type="PANTHER" id="PTHR45985">
    <property type="match status" value="1"/>
</dbReference>
<dbReference type="InterPro" id="IPR000742">
    <property type="entry name" value="EGF"/>
</dbReference>
<dbReference type="InterPro" id="IPR011330">
    <property type="entry name" value="Glyco_hydro/deAcase_b/a-brl"/>
</dbReference>
<keyword evidence="5" id="KW-1185">Reference proteome</keyword>
<dbReference type="SMART" id="SM00181">
    <property type="entry name" value="EGF"/>
    <property type="match status" value="25"/>
</dbReference>
<feature type="domain" description="EGF-like" evidence="3">
    <location>
        <begin position="1423"/>
        <end position="1460"/>
    </location>
</feature>
<dbReference type="EMBL" id="WIXE01017115">
    <property type="protein sequence ID" value="KAK5972004.1"/>
    <property type="molecule type" value="Genomic_DNA"/>
</dbReference>
<organism evidence="4 5">
    <name type="scientific">Trichostrongylus colubriformis</name>
    <name type="common">Black scour worm</name>
    <dbReference type="NCBI Taxonomy" id="6319"/>
    <lineage>
        <taxon>Eukaryota</taxon>
        <taxon>Metazoa</taxon>
        <taxon>Ecdysozoa</taxon>
        <taxon>Nematoda</taxon>
        <taxon>Chromadorea</taxon>
        <taxon>Rhabditida</taxon>
        <taxon>Rhabditina</taxon>
        <taxon>Rhabditomorpha</taxon>
        <taxon>Strongyloidea</taxon>
        <taxon>Trichostrongylidae</taxon>
        <taxon>Trichostrongylus</taxon>
    </lineage>
</organism>
<name>A0AAN8J0G2_TRICO</name>
<dbReference type="Gene3D" id="3.20.20.370">
    <property type="entry name" value="Glycoside hydrolase/deacetylase"/>
    <property type="match status" value="1"/>
</dbReference>
<feature type="region of interest" description="Disordered" evidence="2">
    <location>
        <begin position="1748"/>
        <end position="1774"/>
    </location>
</feature>
<comment type="caution">
    <text evidence="1">Lacks conserved residue(s) required for the propagation of feature annotation.</text>
</comment>
<dbReference type="InterPro" id="IPR006149">
    <property type="entry name" value="EB_dom"/>
</dbReference>
<feature type="region of interest" description="Disordered" evidence="2">
    <location>
        <begin position="755"/>
        <end position="782"/>
    </location>
</feature>
<feature type="compositionally biased region" description="Low complexity" evidence="2">
    <location>
        <begin position="1603"/>
        <end position="1621"/>
    </location>
</feature>
<feature type="compositionally biased region" description="Basic residues" evidence="2">
    <location>
        <begin position="756"/>
        <end position="765"/>
    </location>
</feature>
<dbReference type="SUPFAM" id="SSF57184">
    <property type="entry name" value="Growth factor receptor domain"/>
    <property type="match status" value="1"/>
</dbReference>
<feature type="region of interest" description="Disordered" evidence="2">
    <location>
        <begin position="1561"/>
        <end position="1631"/>
    </location>
</feature>
<evidence type="ECO:0000256" key="2">
    <source>
        <dbReference type="SAM" id="MobiDB-lite"/>
    </source>
</evidence>
<feature type="compositionally biased region" description="Polar residues" evidence="2">
    <location>
        <begin position="1479"/>
        <end position="1498"/>
    </location>
</feature>
<evidence type="ECO:0000259" key="3">
    <source>
        <dbReference type="PROSITE" id="PS50026"/>
    </source>
</evidence>
<evidence type="ECO:0000313" key="5">
    <source>
        <dbReference type="Proteomes" id="UP001331761"/>
    </source>
</evidence>